<evidence type="ECO:0000256" key="3">
    <source>
        <dbReference type="ARBA" id="ARBA00022840"/>
    </source>
</evidence>
<dbReference type="Gene3D" id="3.40.50.300">
    <property type="entry name" value="P-loop containing nucleotide triphosphate hydrolases"/>
    <property type="match status" value="1"/>
</dbReference>
<evidence type="ECO:0000256" key="1">
    <source>
        <dbReference type="ARBA" id="ARBA00006354"/>
    </source>
</evidence>
<dbReference type="GO" id="GO:0003677">
    <property type="term" value="F:DNA binding"/>
    <property type="evidence" value="ECO:0007669"/>
    <property type="project" value="InterPro"/>
</dbReference>
<proteinExistence type="inferred from homology"/>
<dbReference type="PRINTS" id="PR01657">
    <property type="entry name" value="MCMFAMILY"/>
</dbReference>
<name>A0A379MT30_9BACT</name>
<dbReference type="InterPro" id="IPR027417">
    <property type="entry name" value="P-loop_NTPase"/>
</dbReference>
<dbReference type="OrthoDB" id="9813147at2"/>
<dbReference type="PROSITE" id="PS00676">
    <property type="entry name" value="SIGMA54_INTERACT_2"/>
    <property type="match status" value="1"/>
</dbReference>
<dbReference type="InterPro" id="IPR001208">
    <property type="entry name" value="MCM_dom"/>
</dbReference>
<dbReference type="InterPro" id="IPR000523">
    <property type="entry name" value="Mg_chelatse_chII-like_cat_dom"/>
</dbReference>
<feature type="domain" description="AAA+ ATPase" evidence="4">
    <location>
        <begin position="213"/>
        <end position="398"/>
    </location>
</feature>
<dbReference type="InterPro" id="IPR045006">
    <property type="entry name" value="CHLI-like"/>
</dbReference>
<dbReference type="Pfam" id="PF13335">
    <property type="entry name" value="Mg_chelatase_C"/>
    <property type="match status" value="1"/>
</dbReference>
<dbReference type="EMBL" id="UGVL01000001">
    <property type="protein sequence ID" value="SUE34040.1"/>
    <property type="molecule type" value="Genomic_DNA"/>
</dbReference>
<gene>
    <name evidence="5" type="primary">comM</name>
    <name evidence="5" type="ORF">NCTC11190_01257</name>
</gene>
<accession>A0A379MT30</accession>
<dbReference type="InterPro" id="IPR014721">
    <property type="entry name" value="Ribsml_uS5_D2-typ_fold_subgr"/>
</dbReference>
<dbReference type="RefSeq" id="WP_027290111.1">
    <property type="nucleotide sequence ID" value="NZ_UGVL01000001.1"/>
</dbReference>
<evidence type="ECO:0000259" key="4">
    <source>
        <dbReference type="SMART" id="SM00382"/>
    </source>
</evidence>
<dbReference type="Proteomes" id="UP000255233">
    <property type="component" value="Unassembled WGS sequence"/>
</dbReference>
<evidence type="ECO:0000256" key="2">
    <source>
        <dbReference type="ARBA" id="ARBA00022741"/>
    </source>
</evidence>
<sequence length="518" mass="56822">MLVKTYSSTVEGIDARTITVEVNLSPGIRFLVVGLPDNAVRESQQRITAAFANNRLHMPGFNILVNMAPADMRKVGSHYDLPIAVGILAASKQVASPMLERYVLVGELSLDGALLPVKGALPIAVQAWKEGFEGIILPEANAREAAVVQNLKVYGAADLMQVVALLNGEPVPEPTVIDTRAEYFSKLDDFDIDFRDVKGQGEVKRALEIAAAGGHNVLMIGPPGAGKSMLAKRMPTITPPMTLAEALETTKIHSVAGKLGDNHSGGLLTARPFRAPHHITSEVALVGGGVPPQPGEISLAHNGILFLDELPEFNRRTLEVLRQPLDEKRITISRAKYSVDYPANFMLIAAMNPCPCGYRTHPEKTCTCTPSAQARYMNKISGPLLDRIDIQVEVIPVAVESMTRRLREGETSTQIRERVIAARERQTRRLQRDGYANTHNNAMLTPEQMERYCRLDDESIELIRHAMTTMGLSGRAYDRILKVARTIADLAGSEVIRIDHVAEAIQYRSLDCSHLTNH</sequence>
<dbReference type="STRING" id="880526.GCA_000427365_00188"/>
<dbReference type="Gene3D" id="3.30.230.10">
    <property type="match status" value="1"/>
</dbReference>
<dbReference type="InterPro" id="IPR025943">
    <property type="entry name" value="Sigma_54_int_dom_ATP-bd_2"/>
</dbReference>
<dbReference type="AlphaFoldDB" id="A0A379MT30"/>
<dbReference type="InterPro" id="IPR003593">
    <property type="entry name" value="AAA+_ATPase"/>
</dbReference>
<reference evidence="5 6" key="1">
    <citation type="submission" date="2018-06" db="EMBL/GenBank/DDBJ databases">
        <authorList>
            <consortium name="Pathogen Informatics"/>
            <person name="Doyle S."/>
        </authorList>
    </citation>
    <scope>NUCLEOTIDE SEQUENCE [LARGE SCALE GENOMIC DNA]</scope>
    <source>
        <strain evidence="5 6">NCTC11190</strain>
    </source>
</reference>
<evidence type="ECO:0000313" key="6">
    <source>
        <dbReference type="Proteomes" id="UP000255233"/>
    </source>
</evidence>
<dbReference type="InterPro" id="IPR004482">
    <property type="entry name" value="Mg_chelat-rel"/>
</dbReference>
<organism evidence="5 6">
    <name type="scientific">Rikenella microfusus</name>
    <dbReference type="NCBI Taxonomy" id="28139"/>
    <lineage>
        <taxon>Bacteria</taxon>
        <taxon>Pseudomonadati</taxon>
        <taxon>Bacteroidota</taxon>
        <taxon>Bacteroidia</taxon>
        <taxon>Bacteroidales</taxon>
        <taxon>Rikenellaceae</taxon>
        <taxon>Rikenella</taxon>
    </lineage>
</organism>
<dbReference type="InterPro" id="IPR025158">
    <property type="entry name" value="Mg_chelat-rel_C"/>
</dbReference>
<dbReference type="InterPro" id="IPR020568">
    <property type="entry name" value="Ribosomal_Su5_D2-typ_SF"/>
</dbReference>
<dbReference type="SUPFAM" id="SSF54211">
    <property type="entry name" value="Ribosomal protein S5 domain 2-like"/>
    <property type="match status" value="1"/>
</dbReference>
<dbReference type="GO" id="GO:0005524">
    <property type="term" value="F:ATP binding"/>
    <property type="evidence" value="ECO:0007669"/>
    <property type="project" value="UniProtKB-KW"/>
</dbReference>
<keyword evidence="2" id="KW-0547">Nucleotide-binding</keyword>
<dbReference type="PANTHER" id="PTHR32039">
    <property type="entry name" value="MAGNESIUM-CHELATASE SUBUNIT CHLI"/>
    <property type="match status" value="1"/>
</dbReference>
<dbReference type="Pfam" id="PF13541">
    <property type="entry name" value="ChlI"/>
    <property type="match status" value="1"/>
</dbReference>
<evidence type="ECO:0000313" key="5">
    <source>
        <dbReference type="EMBL" id="SUE34040.1"/>
    </source>
</evidence>
<dbReference type="PANTHER" id="PTHR32039:SF7">
    <property type="entry name" value="COMPETENCE PROTEIN COMM"/>
    <property type="match status" value="1"/>
</dbReference>
<dbReference type="SMART" id="SM00382">
    <property type="entry name" value="AAA"/>
    <property type="match status" value="1"/>
</dbReference>
<comment type="similarity">
    <text evidence="1">Belongs to the Mg-chelatase subunits D/I family. ComM subfamily.</text>
</comment>
<keyword evidence="6" id="KW-1185">Reference proteome</keyword>
<dbReference type="NCBIfam" id="TIGR00368">
    <property type="entry name" value="YifB family Mg chelatase-like AAA ATPase"/>
    <property type="match status" value="1"/>
</dbReference>
<dbReference type="Pfam" id="PF01078">
    <property type="entry name" value="Mg_chelatase"/>
    <property type="match status" value="1"/>
</dbReference>
<protein>
    <submittedName>
        <fullName evidence="5">Competence protein ComM</fullName>
    </submittedName>
</protein>
<dbReference type="SUPFAM" id="SSF52540">
    <property type="entry name" value="P-loop containing nucleoside triphosphate hydrolases"/>
    <property type="match status" value="1"/>
</dbReference>
<keyword evidence="3" id="KW-0067">ATP-binding</keyword>